<gene>
    <name evidence="2" type="ORF">E5K02_06425</name>
</gene>
<organism evidence="2 3">
    <name type="scientific">Hymenobacter metallicola</name>
    <dbReference type="NCBI Taxonomy" id="2563114"/>
    <lineage>
        <taxon>Bacteria</taxon>
        <taxon>Pseudomonadati</taxon>
        <taxon>Bacteroidota</taxon>
        <taxon>Cytophagia</taxon>
        <taxon>Cytophagales</taxon>
        <taxon>Hymenobacteraceae</taxon>
        <taxon>Hymenobacter</taxon>
    </lineage>
</organism>
<dbReference type="Proteomes" id="UP000298471">
    <property type="component" value="Unassembled WGS sequence"/>
</dbReference>
<keyword evidence="1" id="KW-0812">Transmembrane</keyword>
<dbReference type="AlphaFoldDB" id="A0A4Z0QGD4"/>
<protein>
    <submittedName>
        <fullName evidence="2">Uncharacterized protein</fullName>
    </submittedName>
</protein>
<feature type="transmembrane region" description="Helical" evidence="1">
    <location>
        <begin position="6"/>
        <end position="26"/>
    </location>
</feature>
<name>A0A4Z0QGD4_9BACT</name>
<keyword evidence="1" id="KW-0472">Membrane</keyword>
<dbReference type="OrthoDB" id="887031at2"/>
<feature type="transmembrane region" description="Helical" evidence="1">
    <location>
        <begin position="90"/>
        <end position="110"/>
    </location>
</feature>
<dbReference type="RefSeq" id="WP_135393184.1">
    <property type="nucleotide sequence ID" value="NZ_SRMB01000001.1"/>
</dbReference>
<feature type="transmembrane region" description="Helical" evidence="1">
    <location>
        <begin position="33"/>
        <end position="52"/>
    </location>
</feature>
<sequence>MDEFRSPAVLAAQFVPLVLLAVVVWYGTLRRHLGFFALVLAAVAGLVLGLLFKIMHWAGTSAVLIGSSAVLVAGYASWFARKPAKIRLDGIKLAFIICLSAWGIAQGLYARPALPWISSALTVTFWALLLDFGYVTFIRRRENVQTPPEL</sequence>
<accession>A0A4Z0QGD4</accession>
<evidence type="ECO:0000313" key="2">
    <source>
        <dbReference type="EMBL" id="TGE29087.1"/>
    </source>
</evidence>
<evidence type="ECO:0000313" key="3">
    <source>
        <dbReference type="Proteomes" id="UP000298471"/>
    </source>
</evidence>
<keyword evidence="3" id="KW-1185">Reference proteome</keyword>
<comment type="caution">
    <text evidence="2">The sequence shown here is derived from an EMBL/GenBank/DDBJ whole genome shotgun (WGS) entry which is preliminary data.</text>
</comment>
<feature type="transmembrane region" description="Helical" evidence="1">
    <location>
        <begin position="116"/>
        <end position="137"/>
    </location>
</feature>
<evidence type="ECO:0000256" key="1">
    <source>
        <dbReference type="SAM" id="Phobius"/>
    </source>
</evidence>
<reference evidence="2 3" key="1">
    <citation type="submission" date="2019-04" db="EMBL/GenBank/DDBJ databases">
        <authorList>
            <person name="Feng G."/>
            <person name="Zhang J."/>
            <person name="Zhu H."/>
        </authorList>
    </citation>
    <scope>NUCLEOTIDE SEQUENCE [LARGE SCALE GENOMIC DNA]</scope>
    <source>
        <strain evidence="2 3">9PBR-1</strain>
    </source>
</reference>
<keyword evidence="1" id="KW-1133">Transmembrane helix</keyword>
<proteinExistence type="predicted"/>
<dbReference type="EMBL" id="SRMB01000001">
    <property type="protein sequence ID" value="TGE29087.1"/>
    <property type="molecule type" value="Genomic_DNA"/>
</dbReference>
<feature type="transmembrane region" description="Helical" evidence="1">
    <location>
        <begin position="58"/>
        <end position="78"/>
    </location>
</feature>